<proteinExistence type="predicted"/>
<dbReference type="InterPro" id="IPR036866">
    <property type="entry name" value="RibonucZ/Hydroxyglut_hydro"/>
</dbReference>
<dbReference type="PANTHER" id="PTHR43546">
    <property type="entry name" value="UPF0173 METAL-DEPENDENT HYDROLASE MJ1163-RELATED"/>
    <property type="match status" value="1"/>
</dbReference>
<dbReference type="SUPFAM" id="SSF56281">
    <property type="entry name" value="Metallo-hydrolase/oxidoreductase"/>
    <property type="match status" value="1"/>
</dbReference>
<dbReference type="Gene3D" id="3.60.15.10">
    <property type="entry name" value="Ribonuclease Z/Hydroxyacylglutathione hydrolase-like"/>
    <property type="match status" value="1"/>
</dbReference>
<name>A0A6M0CE31_9FLAO</name>
<accession>A0A6M0CE31</accession>
<comment type="caution">
    <text evidence="3">The sequence shown here is derived from an EMBL/GenBank/DDBJ whole genome shotgun (WGS) entry which is preliminary data.</text>
</comment>
<sequence length="315" mass="35406">MNSSRHKLFALLSAIIFCLSLSTHAQTNPIKLKYLGTAGWEITDGDITVLIDPYISRFKLGTGPGISPDDKRATVKRSDIAVSDTITIDSLITKADFILVHHSHFDHLADVPYIAKKTGAKVVGTETTCNILRGYGIPNEQLYPVKGGEDYQFDNFSVKVIPTLHSALNQKHYIDNRVYTEVPETPLKVSEFIEGGSLMFLARFSNHQVLTMGSMNFIERELLGIKPDILLAGVNRSQLGLYKYNERLLAITNYPKVIIPTHWDNFRLPYGFSQKKGVEDKLIPFQKDVKKLAPQTKVIIPTHLETITINERIKP</sequence>
<organism evidence="3 4">
    <name type="scientific">Spongiivirga citrea</name>
    <dbReference type="NCBI Taxonomy" id="1481457"/>
    <lineage>
        <taxon>Bacteria</taxon>
        <taxon>Pseudomonadati</taxon>
        <taxon>Bacteroidota</taxon>
        <taxon>Flavobacteriia</taxon>
        <taxon>Flavobacteriales</taxon>
        <taxon>Flavobacteriaceae</taxon>
        <taxon>Spongiivirga</taxon>
    </lineage>
</organism>
<dbReference type="AlphaFoldDB" id="A0A6M0CE31"/>
<evidence type="ECO:0000256" key="1">
    <source>
        <dbReference type="SAM" id="SignalP"/>
    </source>
</evidence>
<feature type="chain" id="PRO_5026755574" evidence="1">
    <location>
        <begin position="26"/>
        <end position="315"/>
    </location>
</feature>
<dbReference type="EMBL" id="JAABOQ010000001">
    <property type="protein sequence ID" value="NER16065.1"/>
    <property type="molecule type" value="Genomic_DNA"/>
</dbReference>
<dbReference type="Proteomes" id="UP000474296">
    <property type="component" value="Unassembled WGS sequence"/>
</dbReference>
<keyword evidence="4" id="KW-1185">Reference proteome</keyword>
<dbReference type="GO" id="GO:0016787">
    <property type="term" value="F:hydrolase activity"/>
    <property type="evidence" value="ECO:0007669"/>
    <property type="project" value="UniProtKB-KW"/>
</dbReference>
<keyword evidence="3" id="KW-0378">Hydrolase</keyword>
<keyword evidence="1" id="KW-0732">Signal</keyword>
<gene>
    <name evidence="3" type="ORF">GWK10_02525</name>
</gene>
<feature type="signal peptide" evidence="1">
    <location>
        <begin position="1"/>
        <end position="25"/>
    </location>
</feature>
<evidence type="ECO:0000313" key="4">
    <source>
        <dbReference type="Proteomes" id="UP000474296"/>
    </source>
</evidence>
<protein>
    <submittedName>
        <fullName evidence="3">MBL fold metallo-hydrolase</fullName>
    </submittedName>
</protein>
<feature type="domain" description="Metallo-beta-lactamase" evidence="2">
    <location>
        <begin position="36"/>
        <end position="262"/>
    </location>
</feature>
<reference evidence="3 4" key="1">
    <citation type="submission" date="2020-01" db="EMBL/GenBank/DDBJ databases">
        <title>Spongiivirga citrea KCTC 32990T.</title>
        <authorList>
            <person name="Wang G."/>
        </authorList>
    </citation>
    <scope>NUCLEOTIDE SEQUENCE [LARGE SCALE GENOMIC DNA]</scope>
    <source>
        <strain evidence="3 4">KCTC 32990</strain>
    </source>
</reference>
<dbReference type="InterPro" id="IPR050114">
    <property type="entry name" value="UPF0173_UPF0282_UlaG_hydrolase"/>
</dbReference>
<dbReference type="Pfam" id="PF13483">
    <property type="entry name" value="Lactamase_B_3"/>
    <property type="match status" value="1"/>
</dbReference>
<dbReference type="PANTHER" id="PTHR43546:SF3">
    <property type="entry name" value="UPF0173 METAL-DEPENDENT HYDROLASE MJ1163"/>
    <property type="match status" value="1"/>
</dbReference>
<dbReference type="RefSeq" id="WP_164029319.1">
    <property type="nucleotide sequence ID" value="NZ_JAABOQ010000001.1"/>
</dbReference>
<dbReference type="SMART" id="SM00849">
    <property type="entry name" value="Lactamase_B"/>
    <property type="match status" value="1"/>
</dbReference>
<dbReference type="CDD" id="cd06262">
    <property type="entry name" value="metallo-hydrolase-like_MBL-fold"/>
    <property type="match status" value="1"/>
</dbReference>
<dbReference type="InterPro" id="IPR001279">
    <property type="entry name" value="Metallo-B-lactamas"/>
</dbReference>
<evidence type="ECO:0000313" key="3">
    <source>
        <dbReference type="EMBL" id="NER16065.1"/>
    </source>
</evidence>
<evidence type="ECO:0000259" key="2">
    <source>
        <dbReference type="SMART" id="SM00849"/>
    </source>
</evidence>